<dbReference type="KEGG" id="thyd:TTHT_0373"/>
<dbReference type="GO" id="GO:0002949">
    <property type="term" value="P:tRNA threonylcarbamoyladenosine modification"/>
    <property type="evidence" value="ECO:0007669"/>
    <property type="project" value="InterPro"/>
</dbReference>
<dbReference type="InterPro" id="IPR043129">
    <property type="entry name" value="ATPase_NBD"/>
</dbReference>
<dbReference type="AlphaFoldDB" id="A0A7R6PKU5"/>
<organism evidence="2 3">
    <name type="scientific">Thermotomaculum hydrothermale</name>
    <dbReference type="NCBI Taxonomy" id="981385"/>
    <lineage>
        <taxon>Bacteria</taxon>
        <taxon>Pseudomonadati</taxon>
        <taxon>Acidobacteriota</taxon>
        <taxon>Holophagae</taxon>
        <taxon>Thermotomaculales</taxon>
        <taxon>Thermotomaculaceae</taxon>
        <taxon>Thermotomaculum</taxon>
    </lineage>
</organism>
<dbReference type="Proteomes" id="UP000595564">
    <property type="component" value="Chromosome"/>
</dbReference>
<sequence length="225" mass="25059">MNCLCFDTSGEKGCVAVIKDGKIAGSIVLSKIYGHNETLLPSAKILVDKLNIKPEEINIVGFVRGPGSFTGLRIGIATAYGINAANPNIELKGYTSLFLHARQFLKQGKDTLVLLDARKKQVYAALFKSNGEKFGYKNIYPNEIERLVLEAGVEDIVITGNGYLKYKEVIDESLKIQFSYEQSQECLAIPLAEEILNPLNFEKPSIEPLYIRKSDAEVNRDKKRK</sequence>
<evidence type="ECO:0000313" key="2">
    <source>
        <dbReference type="EMBL" id="BBB31987.1"/>
    </source>
</evidence>
<dbReference type="Gene3D" id="3.30.420.40">
    <property type="match status" value="2"/>
</dbReference>
<keyword evidence="3" id="KW-1185">Reference proteome</keyword>
<name>A0A7R6PKU5_9BACT</name>
<feature type="domain" description="Gcp-like" evidence="1">
    <location>
        <begin position="35"/>
        <end position="134"/>
    </location>
</feature>
<proteinExistence type="predicted"/>
<dbReference type="SUPFAM" id="SSF53067">
    <property type="entry name" value="Actin-like ATPase domain"/>
    <property type="match status" value="2"/>
</dbReference>
<evidence type="ECO:0000259" key="1">
    <source>
        <dbReference type="Pfam" id="PF00814"/>
    </source>
</evidence>
<protein>
    <submittedName>
        <fullName evidence="2">tRNA threonylcarbamoyladenosine biosynthesis protein TsaB</fullName>
    </submittedName>
</protein>
<reference evidence="2 3" key="1">
    <citation type="journal article" date="2012" name="Extremophiles">
        <title>Thermotomaculum hydrothermale gen. nov., sp. nov., a novel heterotrophic thermophile within the phylum Acidobacteria from a deep-sea hydrothermal vent chimney in the Southern Okinawa Trough.</title>
        <authorList>
            <person name="Izumi H."/>
            <person name="Nunoura T."/>
            <person name="Miyazaki M."/>
            <person name="Mino S."/>
            <person name="Toki T."/>
            <person name="Takai K."/>
            <person name="Sako Y."/>
            <person name="Sawabe T."/>
            <person name="Nakagawa S."/>
        </authorList>
    </citation>
    <scope>NUCLEOTIDE SEQUENCE [LARGE SCALE GENOMIC DNA]</scope>
    <source>
        <strain evidence="2 3">AC55</strain>
    </source>
</reference>
<dbReference type="Pfam" id="PF00814">
    <property type="entry name" value="TsaD"/>
    <property type="match status" value="1"/>
</dbReference>
<dbReference type="InterPro" id="IPR022496">
    <property type="entry name" value="T6A_TsaB"/>
</dbReference>
<evidence type="ECO:0000313" key="3">
    <source>
        <dbReference type="Proteomes" id="UP000595564"/>
    </source>
</evidence>
<gene>
    <name evidence="2" type="primary">tsaB</name>
    <name evidence="2" type="ORF">TTHT_0373</name>
</gene>
<dbReference type="NCBIfam" id="TIGR03725">
    <property type="entry name" value="T6A_YeaZ"/>
    <property type="match status" value="1"/>
</dbReference>
<dbReference type="EMBL" id="AP017470">
    <property type="protein sequence ID" value="BBB31987.1"/>
    <property type="molecule type" value="Genomic_DNA"/>
</dbReference>
<accession>A0A7R6PKU5</accession>
<dbReference type="RefSeq" id="WP_201328319.1">
    <property type="nucleotide sequence ID" value="NZ_AP017470.1"/>
</dbReference>
<dbReference type="InterPro" id="IPR000905">
    <property type="entry name" value="Gcp-like_dom"/>
</dbReference>